<sequence>PLCRSRRESPRPASPDPPSLPLPPPSPRAACRRRRRRLRALPPSLPGPARASVTPRAQPPPAAAVSARTGRRTTAPHPPPPPRPRPRPTPCTHACGTAAPHGHGRSSTSTVFAPLASPLACAQPGHHAFLPCAAPPRVTPPLARAQPPASRTPLERWRPTPATPWDLQRRRRGRRWQGSPWPARGGHRRRVGGTAVARGRVSAGVVVSGPRRLVRRRPWRIRPRELQPAPAPAPILTPCSCSHAASLQHGSRPLRTRRHCPTTPSLRAPAPTRSHRRHAQIRRRGIRRRRSMLSLPLPPPQSIRRRRSVLLLPLPPLPVDPPTARPDQPPVEPSSRRSSTIQ</sequence>
<keyword evidence="3" id="KW-1185">Reference proteome</keyword>
<evidence type="ECO:0000256" key="1">
    <source>
        <dbReference type="SAM" id="MobiDB-lite"/>
    </source>
</evidence>
<reference evidence="2 3" key="1">
    <citation type="submission" date="2024-02" db="EMBL/GenBank/DDBJ databases">
        <title>High-quality chromosome-scale genome assembly of Pensacola bahiagrass (Paspalum notatum Flugge var. saurae).</title>
        <authorList>
            <person name="Vega J.M."/>
            <person name="Podio M."/>
            <person name="Orjuela J."/>
            <person name="Siena L.A."/>
            <person name="Pessino S.C."/>
            <person name="Combes M.C."/>
            <person name="Mariac C."/>
            <person name="Albertini E."/>
            <person name="Pupilli F."/>
            <person name="Ortiz J.P.A."/>
            <person name="Leblanc O."/>
        </authorList>
    </citation>
    <scope>NUCLEOTIDE SEQUENCE [LARGE SCALE GENOMIC DNA]</scope>
    <source>
        <strain evidence="2">R1</strain>
        <tissue evidence="2">Leaf</tissue>
    </source>
</reference>
<feature type="region of interest" description="Disordered" evidence="1">
    <location>
        <begin position="140"/>
        <end position="192"/>
    </location>
</feature>
<dbReference type="Proteomes" id="UP001341281">
    <property type="component" value="Chromosome 01"/>
</dbReference>
<gene>
    <name evidence="2" type="ORF">U9M48_004536</name>
</gene>
<feature type="compositionally biased region" description="Basic residues" evidence="1">
    <location>
        <begin position="30"/>
        <end position="39"/>
    </location>
</feature>
<feature type="compositionally biased region" description="Pro residues" evidence="1">
    <location>
        <begin position="76"/>
        <end position="89"/>
    </location>
</feature>
<feature type="compositionally biased region" description="Pro residues" evidence="1">
    <location>
        <begin position="313"/>
        <end position="332"/>
    </location>
</feature>
<evidence type="ECO:0000313" key="3">
    <source>
        <dbReference type="Proteomes" id="UP001341281"/>
    </source>
</evidence>
<organism evidence="2 3">
    <name type="scientific">Paspalum notatum var. saurae</name>
    <dbReference type="NCBI Taxonomy" id="547442"/>
    <lineage>
        <taxon>Eukaryota</taxon>
        <taxon>Viridiplantae</taxon>
        <taxon>Streptophyta</taxon>
        <taxon>Embryophyta</taxon>
        <taxon>Tracheophyta</taxon>
        <taxon>Spermatophyta</taxon>
        <taxon>Magnoliopsida</taxon>
        <taxon>Liliopsida</taxon>
        <taxon>Poales</taxon>
        <taxon>Poaceae</taxon>
        <taxon>PACMAD clade</taxon>
        <taxon>Panicoideae</taxon>
        <taxon>Andropogonodae</taxon>
        <taxon>Paspaleae</taxon>
        <taxon>Paspalinae</taxon>
        <taxon>Paspalum</taxon>
    </lineage>
</organism>
<feature type="compositionally biased region" description="Pro residues" evidence="1">
    <location>
        <begin position="12"/>
        <end position="27"/>
    </location>
</feature>
<feature type="compositionally biased region" description="Basic residues" evidence="1">
    <location>
        <begin position="273"/>
        <end position="291"/>
    </location>
</feature>
<accession>A0AAQ3PKN2</accession>
<name>A0AAQ3PKN2_PASNO</name>
<dbReference type="EMBL" id="CP144745">
    <property type="protein sequence ID" value="WVZ53622.1"/>
    <property type="molecule type" value="Genomic_DNA"/>
</dbReference>
<feature type="region of interest" description="Disordered" evidence="1">
    <location>
        <begin position="248"/>
        <end position="342"/>
    </location>
</feature>
<proteinExistence type="predicted"/>
<protein>
    <submittedName>
        <fullName evidence="2">Uncharacterized protein</fullName>
    </submittedName>
</protein>
<feature type="compositionally biased region" description="Basic and acidic residues" evidence="1">
    <location>
        <begin position="1"/>
        <end position="10"/>
    </location>
</feature>
<feature type="region of interest" description="Disordered" evidence="1">
    <location>
        <begin position="1"/>
        <end position="110"/>
    </location>
</feature>
<feature type="non-terminal residue" evidence="2">
    <location>
        <position position="1"/>
    </location>
</feature>
<evidence type="ECO:0000313" key="2">
    <source>
        <dbReference type="EMBL" id="WVZ53622.1"/>
    </source>
</evidence>
<dbReference type="AlphaFoldDB" id="A0AAQ3PKN2"/>